<proteinExistence type="predicted"/>
<name>E1Y9Q7_9BACT</name>
<dbReference type="InterPro" id="IPR038461">
    <property type="entry name" value="Schlafen_AlbA_2_dom_sf"/>
</dbReference>
<evidence type="ECO:0000259" key="1">
    <source>
        <dbReference type="Pfam" id="PF04326"/>
    </source>
</evidence>
<feature type="domain" description="Schlafen AlbA-2" evidence="1">
    <location>
        <begin position="14"/>
        <end position="129"/>
    </location>
</feature>
<protein>
    <recommendedName>
        <fullName evidence="1">Schlafen AlbA-2 domain-containing protein</fullName>
    </recommendedName>
</protein>
<dbReference type="InterPro" id="IPR007421">
    <property type="entry name" value="Schlafen_AlbA_2_dom"/>
</dbReference>
<accession>E1Y9Q7</accession>
<dbReference type="Pfam" id="PF04326">
    <property type="entry name" value="SLFN_AlbA_2"/>
    <property type="match status" value="1"/>
</dbReference>
<dbReference type="AlphaFoldDB" id="E1Y9Q7"/>
<evidence type="ECO:0000313" key="2">
    <source>
        <dbReference type="EMBL" id="CBX27301.1"/>
    </source>
</evidence>
<reference evidence="2" key="1">
    <citation type="journal article" date="2011" name="Environ. Microbiol.">
        <title>Genomic insights into the metabolic potential of the polycyclic aromatic hydrocarbon degrading sulfate-reducing Deltaproteobacterium N47.</title>
        <authorList>
            <person name="Bergmann F."/>
            <person name="Selesi D."/>
            <person name="Weinmaier T."/>
            <person name="Tischler P."/>
            <person name="Rattei T."/>
            <person name="Meckenstock R.U."/>
        </authorList>
    </citation>
    <scope>NUCLEOTIDE SEQUENCE</scope>
</reference>
<dbReference type="EMBL" id="FR695866">
    <property type="protein sequence ID" value="CBX27301.1"/>
    <property type="molecule type" value="Genomic_DNA"/>
</dbReference>
<dbReference type="InterPro" id="IPR038475">
    <property type="entry name" value="RecG_C_sf"/>
</dbReference>
<gene>
    <name evidence="2" type="ORF">N47_H21230</name>
</gene>
<sequence length="392" mass="43483">MEAIELIELIRRGEDGQTQFKQSQDVTNAKSLAGEMVAFANSKGGRIFIGVDNNGSVTGLSPNDIRRINQLISNTATDCVHPSINPETENIPIGEKLVIIVTVPEGISKPYSDNDGVFWVKSGSDKRRVTSREEVQRMLQSAGLVHADEVPVEGTTSGDIDMEHFVAFFKKQYGESLDKMLDKSGISLSQLFNNLGLARVATLNLAGIMLFGRNPQRHRPAFVIKAVSFVGNDPAGNKYRDSQDIEGCLRDLYKGTISFLTRNLRRVQHEKSFNTEGDLEVHPDALEELVVNMLLHRDYFISAPWRVMLFDNRIELISPGALPNNLTVENIRNGVSVIRNPLIASFATKGNELPYRGIGTGILRALSAAPDLELTSDNERNLFIARIPRRKL</sequence>
<dbReference type="Gene3D" id="3.30.565.60">
    <property type="match status" value="1"/>
</dbReference>
<dbReference type="Pfam" id="PF13749">
    <property type="entry name" value="HATPase_c_4"/>
    <property type="match status" value="1"/>
</dbReference>
<dbReference type="Gene3D" id="3.30.950.30">
    <property type="entry name" value="Schlafen, AAA domain"/>
    <property type="match status" value="1"/>
</dbReference>
<dbReference type="PANTHER" id="PTHR30595">
    <property type="entry name" value="GLPR-RELATED TRANSCRIPTIONAL REPRESSOR"/>
    <property type="match status" value="1"/>
</dbReference>
<dbReference type="PANTHER" id="PTHR30595:SF6">
    <property type="entry name" value="SCHLAFEN ALBA-2 DOMAIN-CONTAINING PROTEIN"/>
    <property type="match status" value="1"/>
</dbReference>
<organism evidence="2">
    <name type="scientific">uncultured Desulfobacterium sp</name>
    <dbReference type="NCBI Taxonomy" id="201089"/>
    <lineage>
        <taxon>Bacteria</taxon>
        <taxon>Pseudomonadati</taxon>
        <taxon>Thermodesulfobacteriota</taxon>
        <taxon>Desulfobacteria</taxon>
        <taxon>Desulfobacterales</taxon>
        <taxon>Desulfobacteriaceae</taxon>
        <taxon>Desulfobacterium</taxon>
        <taxon>environmental samples</taxon>
    </lineage>
</organism>